<sequence length="545" mass="60521">MEVGTMVDHSAYATTTNGKFLHGLNNHNLYNQDFKHSNDYPPKEFQKSEVCDCKIVDPCLVFDKTHVEPLSVNMRNVEYCHDIGVPQVPSLEIGASDAKKLGYFDGERREEVNESENVQERRQSNLNEVENEISKELPQTKESSGPQEDSQRNQAGDITHSSDNRIEKDPDKNSEFKDSVISTQLHLECNCSHEKHGGEDNMQCREIHVVPPASNGLKEKSEHTQTSGNSDTFYRCIEGTCFVCKSEEPKDIGSSNDLTSEDSDVLIQRYDTTVERTDIDCEDAEPKNVNSSNGLKIDYNHVLTQRHGTTDVENPKEAVGACHDPDLSASKNNGIMIGKLERCTGNQKNEAVGLEGSFSAPSIESSGDTCHRDAQCTQDDKATIELEKCTGNQKNEAVGLERSFNAPCIESSGDSCHRDAQYTRDDKAIIELQIDKSDDADNILLSDKASNHSGDEDHASSSFSEPIAFSGMLSYSGMVSQVPHSGNLSLCSESSTSTRSFAFPVLASEWNGSPAKIGPPDSRYLRRHRRWHHYFCCKRPATMFD</sequence>
<evidence type="ECO:0000313" key="3">
    <source>
        <dbReference type="Proteomes" id="UP000825935"/>
    </source>
</evidence>
<dbReference type="PANTHER" id="PTHR33914:SF2">
    <property type="entry name" value="OS02G0582100 PROTEIN"/>
    <property type="match status" value="1"/>
</dbReference>
<name>A0A8T2T088_CERRI</name>
<dbReference type="AlphaFoldDB" id="A0A8T2T088"/>
<dbReference type="InterPro" id="IPR040378">
    <property type="entry name" value="BASL"/>
</dbReference>
<keyword evidence="3" id="KW-1185">Reference proteome</keyword>
<evidence type="ECO:0000256" key="1">
    <source>
        <dbReference type="SAM" id="MobiDB-lite"/>
    </source>
</evidence>
<feature type="compositionally biased region" description="Basic and acidic residues" evidence="1">
    <location>
        <begin position="107"/>
        <end position="123"/>
    </location>
</feature>
<proteinExistence type="predicted"/>
<dbReference type="GO" id="GO:0009786">
    <property type="term" value="P:regulation of asymmetric cell division"/>
    <property type="evidence" value="ECO:0007669"/>
    <property type="project" value="InterPro"/>
</dbReference>
<feature type="compositionally biased region" description="Basic and acidic residues" evidence="1">
    <location>
        <begin position="160"/>
        <end position="175"/>
    </location>
</feature>
<dbReference type="EMBL" id="CM035422">
    <property type="protein sequence ID" value="KAH7373630.1"/>
    <property type="molecule type" value="Genomic_DNA"/>
</dbReference>
<reference evidence="2" key="1">
    <citation type="submission" date="2021-08" db="EMBL/GenBank/DDBJ databases">
        <title>WGS assembly of Ceratopteris richardii.</title>
        <authorList>
            <person name="Marchant D.B."/>
            <person name="Chen G."/>
            <person name="Jenkins J."/>
            <person name="Shu S."/>
            <person name="Leebens-Mack J."/>
            <person name="Grimwood J."/>
            <person name="Schmutz J."/>
            <person name="Soltis P."/>
            <person name="Soltis D."/>
            <person name="Chen Z.-H."/>
        </authorList>
    </citation>
    <scope>NUCLEOTIDE SEQUENCE</scope>
    <source>
        <strain evidence="2">Whitten #5841</strain>
        <tissue evidence="2">Leaf</tissue>
    </source>
</reference>
<evidence type="ECO:0000313" key="2">
    <source>
        <dbReference type="EMBL" id="KAH7373630.1"/>
    </source>
</evidence>
<organism evidence="2 3">
    <name type="scientific">Ceratopteris richardii</name>
    <name type="common">Triangle waterfern</name>
    <dbReference type="NCBI Taxonomy" id="49495"/>
    <lineage>
        <taxon>Eukaryota</taxon>
        <taxon>Viridiplantae</taxon>
        <taxon>Streptophyta</taxon>
        <taxon>Embryophyta</taxon>
        <taxon>Tracheophyta</taxon>
        <taxon>Polypodiopsida</taxon>
        <taxon>Polypodiidae</taxon>
        <taxon>Polypodiales</taxon>
        <taxon>Pteridineae</taxon>
        <taxon>Pteridaceae</taxon>
        <taxon>Parkerioideae</taxon>
        <taxon>Ceratopteris</taxon>
    </lineage>
</organism>
<accession>A0A8T2T088</accession>
<feature type="compositionally biased region" description="Polar residues" evidence="1">
    <location>
        <begin position="140"/>
        <end position="159"/>
    </location>
</feature>
<dbReference type="Proteomes" id="UP000825935">
    <property type="component" value="Chromosome 17"/>
</dbReference>
<dbReference type="OrthoDB" id="1911032at2759"/>
<dbReference type="PANTHER" id="PTHR33914">
    <property type="entry name" value="18S PRE-RIBOSOMAL ASSEMBLY PROTEIN GAR2-LIKE PROTEIN"/>
    <property type="match status" value="1"/>
</dbReference>
<comment type="caution">
    <text evidence="2">The sequence shown here is derived from an EMBL/GenBank/DDBJ whole genome shotgun (WGS) entry which is preliminary data.</text>
</comment>
<protein>
    <submittedName>
        <fullName evidence="2">Uncharacterized protein</fullName>
    </submittedName>
</protein>
<dbReference type="EMBL" id="CM035422">
    <property type="protein sequence ID" value="KAH7373629.1"/>
    <property type="molecule type" value="Genomic_DNA"/>
</dbReference>
<feature type="region of interest" description="Disordered" evidence="1">
    <location>
        <begin position="107"/>
        <end position="175"/>
    </location>
</feature>
<gene>
    <name evidence="2" type="ORF">KP509_17G065900</name>
</gene>